<sequence length="43" mass="5019">MQLVLREMGNPYSESLLFSKIIMASLHSKKHWLISWLKSEGTK</sequence>
<dbReference type="EMBL" id="JABEZV010000007">
    <property type="protein sequence ID" value="MBA0714608.1"/>
    <property type="molecule type" value="Genomic_DNA"/>
</dbReference>
<evidence type="ECO:0000313" key="2">
    <source>
        <dbReference type="Proteomes" id="UP000593574"/>
    </source>
</evidence>
<dbReference type="Proteomes" id="UP000593574">
    <property type="component" value="Unassembled WGS sequence"/>
</dbReference>
<accession>A0A7J8ZS23</accession>
<proteinExistence type="predicted"/>
<evidence type="ECO:0000313" key="1">
    <source>
        <dbReference type="EMBL" id="MBA0714608.1"/>
    </source>
</evidence>
<reference evidence="1 2" key="1">
    <citation type="journal article" date="2019" name="Genome Biol. Evol.">
        <title>Insights into the evolution of the New World diploid cottons (Gossypium, subgenus Houzingenia) based on genome sequencing.</title>
        <authorList>
            <person name="Grover C.E."/>
            <person name="Arick M.A. 2nd"/>
            <person name="Thrash A."/>
            <person name="Conover J.L."/>
            <person name="Sanders W.S."/>
            <person name="Peterson D.G."/>
            <person name="Frelichowski J.E."/>
            <person name="Scheffler J.A."/>
            <person name="Scheffler B.E."/>
            <person name="Wendel J.F."/>
        </authorList>
    </citation>
    <scope>NUCLEOTIDE SEQUENCE [LARGE SCALE GENOMIC DNA]</scope>
    <source>
        <strain evidence="1">4</strain>
        <tissue evidence="1">Leaf</tissue>
    </source>
</reference>
<name>A0A7J8ZS23_9ROSI</name>
<organism evidence="1 2">
    <name type="scientific">Gossypium laxum</name>
    <dbReference type="NCBI Taxonomy" id="34288"/>
    <lineage>
        <taxon>Eukaryota</taxon>
        <taxon>Viridiplantae</taxon>
        <taxon>Streptophyta</taxon>
        <taxon>Embryophyta</taxon>
        <taxon>Tracheophyta</taxon>
        <taxon>Spermatophyta</taxon>
        <taxon>Magnoliopsida</taxon>
        <taxon>eudicotyledons</taxon>
        <taxon>Gunneridae</taxon>
        <taxon>Pentapetalae</taxon>
        <taxon>rosids</taxon>
        <taxon>malvids</taxon>
        <taxon>Malvales</taxon>
        <taxon>Malvaceae</taxon>
        <taxon>Malvoideae</taxon>
        <taxon>Gossypium</taxon>
    </lineage>
</organism>
<gene>
    <name evidence="1" type="ORF">Golax_013572</name>
</gene>
<protein>
    <submittedName>
        <fullName evidence="1">Uncharacterized protein</fullName>
    </submittedName>
</protein>
<keyword evidence="2" id="KW-1185">Reference proteome</keyword>
<dbReference type="AlphaFoldDB" id="A0A7J8ZS23"/>
<comment type="caution">
    <text evidence="1">The sequence shown here is derived from an EMBL/GenBank/DDBJ whole genome shotgun (WGS) entry which is preliminary data.</text>
</comment>